<feature type="domain" description="Reverse transcriptase" evidence="11">
    <location>
        <begin position="963"/>
        <end position="1142"/>
    </location>
</feature>
<name>A0AAD8VMW8_LOLMU</name>
<evidence type="ECO:0000256" key="1">
    <source>
        <dbReference type="ARBA" id="ARBA00022670"/>
    </source>
</evidence>
<dbReference type="Pfam" id="PF24626">
    <property type="entry name" value="SH3_Tf2-1"/>
    <property type="match status" value="1"/>
</dbReference>
<dbReference type="Gene3D" id="3.10.10.10">
    <property type="entry name" value="HIV Type 1 Reverse Transcriptase, subunit A, domain 1"/>
    <property type="match status" value="1"/>
</dbReference>
<evidence type="ECO:0000256" key="7">
    <source>
        <dbReference type="ARBA" id="ARBA00022918"/>
    </source>
</evidence>
<dbReference type="InterPro" id="IPR036397">
    <property type="entry name" value="RNaseH_sf"/>
</dbReference>
<evidence type="ECO:0000256" key="9">
    <source>
        <dbReference type="SAM" id="MobiDB-lite"/>
    </source>
</evidence>
<evidence type="ECO:0000256" key="6">
    <source>
        <dbReference type="ARBA" id="ARBA00022801"/>
    </source>
</evidence>
<accession>A0AAD8VMW8</accession>
<keyword evidence="6" id="KW-0378">Hydrolase</keyword>
<dbReference type="SUPFAM" id="SSF53098">
    <property type="entry name" value="Ribonuclease H-like"/>
    <property type="match status" value="1"/>
</dbReference>
<dbReference type="CDD" id="cd09274">
    <property type="entry name" value="RNase_HI_RT_Ty3"/>
    <property type="match status" value="1"/>
</dbReference>
<dbReference type="FunFam" id="3.10.10.10:FF:000007">
    <property type="entry name" value="Retrovirus-related Pol polyprotein from transposon 17.6-like Protein"/>
    <property type="match status" value="1"/>
</dbReference>
<dbReference type="InterPro" id="IPR043128">
    <property type="entry name" value="Rev_trsase/Diguanyl_cyclase"/>
</dbReference>
<sequence length="1873" mass="212038">MSTFRRNFLFSALKPLLRDSTQCLEVDGILDLRAGGPHRPGTISSGLYRKGKTSAVGAMERKATTHVGSWLSLSCVPSPAKQVGTSRFRAEAMGNENSAPPAAGAWPDLQHKKRNATAELGRDRPGTETLGPLLKRKIKTAADQAASMLMPPPSSKCLYKHKATRQLGGDLLMNMAETAAPLLKWMQNEANEAAVRTMVPAPSSENLYKHEAMGQLGGDLLMNLDETSVPLLKWIKNDPDEAAVKTMVPPPSSENLLKHKATGQLGGTLFSKQTETANPSLVKRIATAADEASAEAATKLLSAPPSGCLYKLKSKDQPGRNHPRKLPKSIAKDLNAGRRGKISLVMESEGLTVEGRYQEETCIARGEEQLDVKTDVKKAVKLDMELDMKISHGRAREEREECARGEEEVQAGPEPDIITWREYEALRNEMRREFRTKDDELKGTVDEIKQTLDATNATVTGLADQMTDIQRSIADMRLAIENLTAQQQQDDDEDPELEDDAHNARGAPRGHRPRGWAPLGRNGRGQDEEDGLGKPKFSIPKFEGGADVEEYLTWELKIEKLWSLHPNYSEDKKIKLASSEFDGYALRWWDSLIRNRDEDGAQPIRTWRAMKEVMTSRFVPTNYMRNIFDKLTLLRQGVKTVDEYYMEMEMLMQRGRVRESLEMTMQRFLNGLKYDVKGIVRHYTYTDMNQLLHHAREAESQLAEEAKVKGRATGAGRFTPRARSTRHRRRAPFLTLLRLANRSPMYLMQRSPNLASTSGSGVSTTRNRDMLCHTCGGKGHFKRDCPNRKVMFINEDNEYETGDDVDPNAPDDDDYDTDGEDAYPSDARTIVVSQRALNVLPSASTQRCNLFQTKALVGPDKACKVIIDGGSCRNLASKELCTKLKLKYLPHPHPYYIQWLSDNGEMKEFGDVFPEEVPAGLPPLRGIEHQIDLIPGASLPNRAPYRTNPEETKEIQKQVQALLDKGYIRISLSPCVVPVILVPKKDGTWRMCVDCRAINNITIRYRHPIPRLEDMLDELSGAAVFSKIDLRSGYHQIRMKEGDEWKTAFKTKFGLYEWLVMPFGLTNAPSTFMRLMNHVLREFIGKFVVVYFDDILIYSRNESDHTIHIRHVLQVLRDNKLYGNLEKCTFCKDKVIFLGYVVSKHGVEVDVSKIEAIQNWPTPMNVSQVRSFHGLAGFYRRFVPNFSTIAAPLNELTKKGVVFEWGVAQDHAFDELKRLLTSAPLLALPDFNKQFEIECDASGIGIGGVLMQEGRPIAYFSEKLSGAKLNYPIYDKELYALIRVLEVWQHYLWPKEFIIHSDHEALKYLKAQSTLHKRLAKWVEFIESFPYIIKHKKGKDNIVADALSRKNMLLTQLDVKIPGLEILCDLYATDHDFAEPYRLCALGKAWEKYHIHDGFLFRANKLCVPESSVRLLLLQESHAGGLMGHFGREKTLLMLADHFYWPKMRRDVDRYVKRCITCNKSKSKLKPHVPKTIVSDRDVKFMSYFWKTLWGKLGTKLLFSTTCHPQTDGQTEVVNRTLSQLLRSMIKKNLKEWEECLPHVEFAYNRAVHSTTELCPFEVVYGFKPITPLDLLPLPIHERVNMEASKRADFVRKIHVKTKELIEKKGKSNAARMNKKRKEMLFKPGDMVWVHFRKDRFPKLRKSKLKPRGAGPYKVLAKINDNAYSIDLPVDEFGVSNSFNVADLTPYDGEDLGASGYQEETCIARGEEQLDVKTDVKKAVKLDMELDMKISHGRAREEREECARGEEEVQAGPEPELMKVTTWTCIARAAHMDGREGEKKRLLQEPGFSSGTCAVPDEKKHRVEEVSQFDGRFEDESQFDAPVDGTDDGPFIDEGPAPEIIQPTEGGRGPSTQLCVEVDARPEIIRASG</sequence>
<dbReference type="InterPro" id="IPR001584">
    <property type="entry name" value="Integrase_cat-core"/>
</dbReference>
<keyword evidence="1" id="KW-0645">Protease</keyword>
<dbReference type="SUPFAM" id="SSF56672">
    <property type="entry name" value="DNA/RNA polymerases"/>
    <property type="match status" value="1"/>
</dbReference>
<reference evidence="13" key="1">
    <citation type="submission" date="2023-07" db="EMBL/GenBank/DDBJ databases">
        <title>A chromosome-level genome assembly of Lolium multiflorum.</title>
        <authorList>
            <person name="Chen Y."/>
            <person name="Copetti D."/>
            <person name="Kolliker R."/>
            <person name="Studer B."/>
        </authorList>
    </citation>
    <scope>NUCLEOTIDE SEQUENCE</scope>
    <source>
        <strain evidence="13">02402/16</strain>
        <tissue evidence="13">Leaf</tissue>
    </source>
</reference>
<dbReference type="Proteomes" id="UP001231189">
    <property type="component" value="Unassembled WGS sequence"/>
</dbReference>
<feature type="region of interest" description="Disordered" evidence="9">
    <location>
        <begin position="1816"/>
        <end position="1857"/>
    </location>
</feature>
<evidence type="ECO:0008006" key="15">
    <source>
        <dbReference type="Google" id="ProtNLM"/>
    </source>
</evidence>
<dbReference type="Pfam" id="PF17917">
    <property type="entry name" value="RT_RNaseH"/>
    <property type="match status" value="1"/>
</dbReference>
<evidence type="ECO:0000256" key="2">
    <source>
        <dbReference type="ARBA" id="ARBA00022679"/>
    </source>
</evidence>
<dbReference type="InterPro" id="IPR036875">
    <property type="entry name" value="Znf_CCHC_sf"/>
</dbReference>
<dbReference type="GO" id="GO:0004519">
    <property type="term" value="F:endonuclease activity"/>
    <property type="evidence" value="ECO:0007669"/>
    <property type="project" value="UniProtKB-KW"/>
</dbReference>
<feature type="domain" description="CCHC-type" evidence="10">
    <location>
        <begin position="772"/>
        <end position="787"/>
    </location>
</feature>
<keyword evidence="8" id="KW-0862">Zinc</keyword>
<dbReference type="GO" id="GO:0003964">
    <property type="term" value="F:RNA-directed DNA polymerase activity"/>
    <property type="evidence" value="ECO:0007669"/>
    <property type="project" value="UniProtKB-KW"/>
</dbReference>
<keyword evidence="7" id="KW-0695">RNA-directed DNA polymerase</keyword>
<dbReference type="FunFam" id="1.10.340.70:FF:000001">
    <property type="entry name" value="Retrovirus-related Pol polyprotein from transposon gypsy-like Protein"/>
    <property type="match status" value="1"/>
</dbReference>
<dbReference type="GO" id="GO:0003676">
    <property type="term" value="F:nucleic acid binding"/>
    <property type="evidence" value="ECO:0007669"/>
    <property type="project" value="InterPro"/>
</dbReference>
<dbReference type="Gene3D" id="3.10.20.370">
    <property type="match status" value="1"/>
</dbReference>
<proteinExistence type="predicted"/>
<keyword evidence="4" id="KW-0540">Nuclease</keyword>
<evidence type="ECO:0000259" key="10">
    <source>
        <dbReference type="PROSITE" id="PS50158"/>
    </source>
</evidence>
<dbReference type="EMBL" id="JAUUTY010000007">
    <property type="protein sequence ID" value="KAK1610595.1"/>
    <property type="molecule type" value="Genomic_DNA"/>
</dbReference>
<dbReference type="Pfam" id="PF17921">
    <property type="entry name" value="Integrase_H2C2"/>
    <property type="match status" value="1"/>
</dbReference>
<dbReference type="PROSITE" id="PS50878">
    <property type="entry name" value="RT_POL"/>
    <property type="match status" value="1"/>
</dbReference>
<organism evidence="13 14">
    <name type="scientific">Lolium multiflorum</name>
    <name type="common">Italian ryegrass</name>
    <name type="synonym">Lolium perenne subsp. multiflorum</name>
    <dbReference type="NCBI Taxonomy" id="4521"/>
    <lineage>
        <taxon>Eukaryota</taxon>
        <taxon>Viridiplantae</taxon>
        <taxon>Streptophyta</taxon>
        <taxon>Embryophyta</taxon>
        <taxon>Tracheophyta</taxon>
        <taxon>Spermatophyta</taxon>
        <taxon>Magnoliopsida</taxon>
        <taxon>Liliopsida</taxon>
        <taxon>Poales</taxon>
        <taxon>Poaceae</taxon>
        <taxon>BOP clade</taxon>
        <taxon>Pooideae</taxon>
        <taxon>Poodae</taxon>
        <taxon>Poeae</taxon>
        <taxon>Poeae Chloroplast Group 2 (Poeae type)</taxon>
        <taxon>Loliodinae</taxon>
        <taxon>Loliinae</taxon>
        <taxon>Lolium</taxon>
    </lineage>
</organism>
<dbReference type="InterPro" id="IPR000477">
    <property type="entry name" value="RT_dom"/>
</dbReference>
<dbReference type="InterPro" id="IPR012337">
    <property type="entry name" value="RNaseH-like_sf"/>
</dbReference>
<dbReference type="CDD" id="cd01647">
    <property type="entry name" value="RT_LTR"/>
    <property type="match status" value="1"/>
</dbReference>
<dbReference type="PROSITE" id="PS50158">
    <property type="entry name" value="ZF_CCHC"/>
    <property type="match status" value="1"/>
</dbReference>
<dbReference type="InterPro" id="IPR043502">
    <property type="entry name" value="DNA/RNA_pol_sf"/>
</dbReference>
<feature type="region of interest" description="Disordered" evidence="9">
    <location>
        <begin position="485"/>
        <end position="539"/>
    </location>
</feature>
<dbReference type="InterPro" id="IPR005162">
    <property type="entry name" value="Retrotrans_gag_dom"/>
</dbReference>
<dbReference type="GO" id="GO:0015074">
    <property type="term" value="P:DNA integration"/>
    <property type="evidence" value="ECO:0007669"/>
    <property type="project" value="InterPro"/>
</dbReference>
<dbReference type="GO" id="GO:0008270">
    <property type="term" value="F:zinc ion binding"/>
    <property type="evidence" value="ECO:0007669"/>
    <property type="project" value="UniProtKB-KW"/>
</dbReference>
<dbReference type="InterPro" id="IPR056924">
    <property type="entry name" value="SH3_Tf2-1"/>
</dbReference>
<dbReference type="InterPro" id="IPR041588">
    <property type="entry name" value="Integrase_H2C2"/>
</dbReference>
<dbReference type="GO" id="GO:0006508">
    <property type="term" value="P:proteolysis"/>
    <property type="evidence" value="ECO:0007669"/>
    <property type="project" value="UniProtKB-KW"/>
</dbReference>
<dbReference type="PANTHER" id="PTHR35046:SF9">
    <property type="entry name" value="RNA-DIRECTED DNA POLYMERASE"/>
    <property type="match status" value="1"/>
</dbReference>
<dbReference type="PANTHER" id="PTHR35046">
    <property type="entry name" value="ZINC KNUCKLE (CCHC-TYPE) FAMILY PROTEIN"/>
    <property type="match status" value="1"/>
</dbReference>
<dbReference type="Gene3D" id="4.10.60.10">
    <property type="entry name" value="Zinc finger, CCHC-type"/>
    <property type="match status" value="1"/>
</dbReference>
<dbReference type="Gene3D" id="3.30.420.10">
    <property type="entry name" value="Ribonuclease H-like superfamily/Ribonuclease H"/>
    <property type="match status" value="1"/>
</dbReference>
<keyword evidence="8" id="KW-0863">Zinc-finger</keyword>
<feature type="compositionally biased region" description="Acidic residues" evidence="9">
    <location>
        <begin position="489"/>
        <end position="499"/>
    </location>
</feature>
<dbReference type="GO" id="GO:0008233">
    <property type="term" value="F:peptidase activity"/>
    <property type="evidence" value="ECO:0007669"/>
    <property type="project" value="UniProtKB-KW"/>
</dbReference>
<keyword evidence="8" id="KW-0479">Metal-binding</keyword>
<dbReference type="InterPro" id="IPR041373">
    <property type="entry name" value="RT_RNaseH"/>
</dbReference>
<dbReference type="Pfam" id="PF00098">
    <property type="entry name" value="zf-CCHC"/>
    <property type="match status" value="1"/>
</dbReference>
<dbReference type="FunFam" id="3.30.70.270:FF:000020">
    <property type="entry name" value="Transposon Tf2-6 polyprotein-like Protein"/>
    <property type="match status" value="1"/>
</dbReference>
<dbReference type="SMART" id="SM00343">
    <property type="entry name" value="ZnF_C2HC"/>
    <property type="match status" value="1"/>
</dbReference>
<dbReference type="PROSITE" id="PS50994">
    <property type="entry name" value="INTEGRASE"/>
    <property type="match status" value="1"/>
</dbReference>
<dbReference type="Gene3D" id="3.30.70.270">
    <property type="match status" value="2"/>
</dbReference>
<evidence type="ECO:0000313" key="14">
    <source>
        <dbReference type="Proteomes" id="UP001231189"/>
    </source>
</evidence>
<evidence type="ECO:0000256" key="8">
    <source>
        <dbReference type="PROSITE-ProRule" id="PRU00047"/>
    </source>
</evidence>
<dbReference type="SUPFAM" id="SSF57756">
    <property type="entry name" value="Retrovirus zinc finger-like domains"/>
    <property type="match status" value="1"/>
</dbReference>
<evidence type="ECO:0000256" key="5">
    <source>
        <dbReference type="ARBA" id="ARBA00022759"/>
    </source>
</evidence>
<feature type="region of interest" description="Disordered" evidence="9">
    <location>
        <begin position="798"/>
        <end position="819"/>
    </location>
</feature>
<gene>
    <name evidence="13" type="ORF">QYE76_034268</name>
</gene>
<feature type="region of interest" description="Disordered" evidence="9">
    <location>
        <begin position="314"/>
        <end position="333"/>
    </location>
</feature>
<evidence type="ECO:0000256" key="3">
    <source>
        <dbReference type="ARBA" id="ARBA00022695"/>
    </source>
</evidence>
<dbReference type="Pfam" id="PF00078">
    <property type="entry name" value="RVT_1"/>
    <property type="match status" value="1"/>
</dbReference>
<feature type="domain" description="Integrase catalytic" evidence="12">
    <location>
        <begin position="1376"/>
        <end position="1568"/>
    </location>
</feature>
<keyword evidence="14" id="KW-1185">Reference proteome</keyword>
<dbReference type="Pfam" id="PF03732">
    <property type="entry name" value="Retrotrans_gag"/>
    <property type="match status" value="1"/>
</dbReference>
<keyword evidence="5" id="KW-0255">Endonuclease</keyword>
<evidence type="ECO:0000313" key="13">
    <source>
        <dbReference type="EMBL" id="KAK1610595.1"/>
    </source>
</evidence>
<evidence type="ECO:0000256" key="4">
    <source>
        <dbReference type="ARBA" id="ARBA00022722"/>
    </source>
</evidence>
<protein>
    <recommendedName>
        <fullName evidence="15">Reverse transcriptase</fullName>
    </recommendedName>
</protein>
<keyword evidence="3" id="KW-0548">Nucleotidyltransferase</keyword>
<evidence type="ECO:0000259" key="11">
    <source>
        <dbReference type="PROSITE" id="PS50878"/>
    </source>
</evidence>
<evidence type="ECO:0000259" key="12">
    <source>
        <dbReference type="PROSITE" id="PS50994"/>
    </source>
</evidence>
<dbReference type="InterPro" id="IPR001878">
    <property type="entry name" value="Znf_CCHC"/>
</dbReference>
<comment type="caution">
    <text evidence="13">The sequence shown here is derived from an EMBL/GenBank/DDBJ whole genome shotgun (WGS) entry which is preliminary data.</text>
</comment>
<keyword evidence="2" id="KW-0808">Transferase</keyword>